<evidence type="ECO:0000256" key="8">
    <source>
        <dbReference type="ARBA" id="ARBA00023026"/>
    </source>
</evidence>
<dbReference type="FunFam" id="1.10.10.10:FF:000006">
    <property type="entry name" value="cAMP-activated global transcriptional regulator CRP"/>
    <property type="match status" value="1"/>
</dbReference>
<dbReference type="InterPro" id="IPR012318">
    <property type="entry name" value="HTH_CRP"/>
</dbReference>
<protein>
    <recommendedName>
        <fullName evidence="3">CRP-like protein Clp</fullName>
    </recommendedName>
    <alternativeName>
        <fullName evidence="12">Catabolite activation-like protein</fullName>
    </alternativeName>
</protein>
<dbReference type="InterPro" id="IPR018490">
    <property type="entry name" value="cNMP-bd_dom_sf"/>
</dbReference>
<dbReference type="InterPro" id="IPR014710">
    <property type="entry name" value="RmlC-like_jellyroll"/>
</dbReference>
<dbReference type="SUPFAM" id="SSF51206">
    <property type="entry name" value="cAMP-binding domain-like"/>
    <property type="match status" value="1"/>
</dbReference>
<dbReference type="PROSITE" id="PS00888">
    <property type="entry name" value="CNMP_BINDING_1"/>
    <property type="match status" value="1"/>
</dbReference>
<dbReference type="CDD" id="cd00038">
    <property type="entry name" value="CAP_ED"/>
    <property type="match status" value="1"/>
</dbReference>
<evidence type="ECO:0000256" key="12">
    <source>
        <dbReference type="ARBA" id="ARBA00031697"/>
    </source>
</evidence>
<dbReference type="PANTHER" id="PTHR24567">
    <property type="entry name" value="CRP FAMILY TRANSCRIPTIONAL REGULATORY PROTEIN"/>
    <property type="match status" value="1"/>
</dbReference>
<evidence type="ECO:0000313" key="15">
    <source>
        <dbReference type="EMBL" id="TCV92062.1"/>
    </source>
</evidence>
<evidence type="ECO:0000259" key="13">
    <source>
        <dbReference type="PROSITE" id="PS50042"/>
    </source>
</evidence>
<dbReference type="GO" id="GO:0003677">
    <property type="term" value="F:DNA binding"/>
    <property type="evidence" value="ECO:0007669"/>
    <property type="project" value="UniProtKB-KW"/>
</dbReference>
<keyword evidence="7" id="KW-0805">Transcription regulation</keyword>
<keyword evidence="4" id="KW-0678">Repressor</keyword>
<dbReference type="NCBIfam" id="NF008732">
    <property type="entry name" value="PRK11753.1"/>
    <property type="match status" value="1"/>
</dbReference>
<organism evidence="15 16">
    <name type="scientific">Luteibacter rhizovicinus</name>
    <dbReference type="NCBI Taxonomy" id="242606"/>
    <lineage>
        <taxon>Bacteria</taxon>
        <taxon>Pseudomonadati</taxon>
        <taxon>Pseudomonadota</taxon>
        <taxon>Gammaproteobacteria</taxon>
        <taxon>Lysobacterales</taxon>
        <taxon>Rhodanobacteraceae</taxon>
        <taxon>Luteibacter</taxon>
    </lineage>
</organism>
<keyword evidence="5" id="KW-0021">Allosteric enzyme</keyword>
<dbReference type="InterPro" id="IPR000595">
    <property type="entry name" value="cNMP-bd_dom"/>
</dbReference>
<evidence type="ECO:0000256" key="6">
    <source>
        <dbReference type="ARBA" id="ARBA00022636"/>
    </source>
</evidence>
<dbReference type="InterPro" id="IPR036388">
    <property type="entry name" value="WH-like_DNA-bd_sf"/>
</dbReference>
<keyword evidence="6" id="KW-0973">c-di-GMP</keyword>
<proteinExistence type="predicted"/>
<dbReference type="SUPFAM" id="SSF46785">
    <property type="entry name" value="Winged helix' DNA-binding domain"/>
    <property type="match status" value="1"/>
</dbReference>
<dbReference type="SMART" id="SM00419">
    <property type="entry name" value="HTH_CRP"/>
    <property type="match status" value="1"/>
</dbReference>
<evidence type="ECO:0000256" key="3">
    <source>
        <dbReference type="ARBA" id="ARBA00020769"/>
    </source>
</evidence>
<dbReference type="Pfam" id="PF13545">
    <property type="entry name" value="HTH_Crp_2"/>
    <property type="match status" value="1"/>
</dbReference>
<dbReference type="PANTHER" id="PTHR24567:SF68">
    <property type="entry name" value="DNA-BINDING TRANSCRIPTIONAL DUAL REGULATOR CRP"/>
    <property type="match status" value="1"/>
</dbReference>
<dbReference type="GO" id="GO:0003824">
    <property type="term" value="F:catalytic activity"/>
    <property type="evidence" value="ECO:0007669"/>
    <property type="project" value="UniProtKB-KW"/>
</dbReference>
<dbReference type="Gene3D" id="1.10.10.10">
    <property type="entry name" value="Winged helix-like DNA-binding domain superfamily/Winged helix DNA-binding domain"/>
    <property type="match status" value="1"/>
</dbReference>
<dbReference type="InterPro" id="IPR018488">
    <property type="entry name" value="cNMP-bd_CS"/>
</dbReference>
<dbReference type="Pfam" id="PF00027">
    <property type="entry name" value="cNMP_binding"/>
    <property type="match status" value="1"/>
</dbReference>
<reference evidence="15 16" key="1">
    <citation type="submission" date="2019-03" db="EMBL/GenBank/DDBJ databases">
        <title>Above-ground endophytic microbial communities from plants in different locations in the United States.</title>
        <authorList>
            <person name="Frank C."/>
        </authorList>
    </citation>
    <scope>NUCLEOTIDE SEQUENCE [LARGE SCALE GENOMIC DNA]</scope>
    <source>
        <strain evidence="15 16">LP_13_YM</strain>
    </source>
</reference>
<dbReference type="PROSITE" id="PS50042">
    <property type="entry name" value="CNMP_BINDING_3"/>
    <property type="match status" value="1"/>
</dbReference>
<evidence type="ECO:0000259" key="14">
    <source>
        <dbReference type="PROSITE" id="PS51063"/>
    </source>
</evidence>
<evidence type="ECO:0000256" key="7">
    <source>
        <dbReference type="ARBA" id="ARBA00023015"/>
    </source>
</evidence>
<evidence type="ECO:0000256" key="2">
    <source>
        <dbReference type="ARBA" id="ARBA00011738"/>
    </source>
</evidence>
<comment type="subunit">
    <text evidence="2">Homodimer.</text>
</comment>
<comment type="caution">
    <text evidence="15">The sequence shown here is derived from an EMBL/GenBank/DDBJ whole genome shotgun (WGS) entry which is preliminary data.</text>
</comment>
<dbReference type="Gene3D" id="2.60.120.10">
    <property type="entry name" value="Jelly Rolls"/>
    <property type="match status" value="1"/>
</dbReference>
<keyword evidence="8" id="KW-0843">Virulence</keyword>
<evidence type="ECO:0000313" key="16">
    <source>
        <dbReference type="Proteomes" id="UP000295645"/>
    </source>
</evidence>
<evidence type="ECO:0000256" key="1">
    <source>
        <dbReference type="ARBA" id="ARBA00004496"/>
    </source>
</evidence>
<sequence length="255" mass="28504">MDATGHSTGPSKGPPPPIRMTESAVAQLKYLLQQAFERSQAPLGFAPDPASMERFLEACHRRRYPGKTAIIRPGDPANTLYYVVEGSLAVCTEDEEGRELILAYINRGQFIGEMGLFVEQAQRESLVRTRTAVEMAEISYERLFQLLEGSLAAECPKLLFAIGSQLTQRLLRTSRQVSRMAFMDVTNRVSRTLLDLCTEPDAMSHPDGTQIRISRQEVSRIVGCSREMVGRVLKQLEEERMIDVAGKTIVVRGTR</sequence>
<dbReference type="Proteomes" id="UP000295645">
    <property type="component" value="Unassembled WGS sequence"/>
</dbReference>
<keyword evidence="10" id="KW-0010">Activator</keyword>
<evidence type="ECO:0000256" key="9">
    <source>
        <dbReference type="ARBA" id="ARBA00023125"/>
    </source>
</evidence>
<dbReference type="GO" id="GO:0005829">
    <property type="term" value="C:cytosol"/>
    <property type="evidence" value="ECO:0007669"/>
    <property type="project" value="TreeGrafter"/>
</dbReference>
<comment type="subcellular location">
    <subcellularLocation>
        <location evidence="1">Cytoplasm</location>
    </subcellularLocation>
</comment>
<dbReference type="InterPro" id="IPR036390">
    <property type="entry name" value="WH_DNA-bd_sf"/>
</dbReference>
<evidence type="ECO:0000256" key="10">
    <source>
        <dbReference type="ARBA" id="ARBA00023159"/>
    </source>
</evidence>
<dbReference type="AlphaFoldDB" id="A0A4R3YJ31"/>
<dbReference type="SMART" id="SM00100">
    <property type="entry name" value="cNMP"/>
    <property type="match status" value="1"/>
</dbReference>
<feature type="domain" description="Cyclic nucleotide-binding" evidence="13">
    <location>
        <begin position="48"/>
        <end position="147"/>
    </location>
</feature>
<name>A0A4R3YJ31_9GAMM</name>
<accession>A0A4R3YJ31</accession>
<dbReference type="PRINTS" id="PR00034">
    <property type="entry name" value="HTHCRP"/>
</dbReference>
<keyword evidence="11" id="KW-0804">Transcription</keyword>
<gene>
    <name evidence="15" type="ORF">EC912_10853</name>
</gene>
<keyword evidence="16" id="KW-1185">Reference proteome</keyword>
<evidence type="ECO:0000256" key="4">
    <source>
        <dbReference type="ARBA" id="ARBA00022491"/>
    </source>
</evidence>
<dbReference type="GO" id="GO:0003700">
    <property type="term" value="F:DNA-binding transcription factor activity"/>
    <property type="evidence" value="ECO:0007669"/>
    <property type="project" value="TreeGrafter"/>
</dbReference>
<evidence type="ECO:0000256" key="5">
    <source>
        <dbReference type="ARBA" id="ARBA00022533"/>
    </source>
</evidence>
<feature type="domain" description="HTH crp-type" evidence="14">
    <location>
        <begin position="183"/>
        <end position="255"/>
    </location>
</feature>
<keyword evidence="9" id="KW-0238">DNA-binding</keyword>
<dbReference type="EMBL" id="SMCS01000008">
    <property type="protein sequence ID" value="TCV92062.1"/>
    <property type="molecule type" value="Genomic_DNA"/>
</dbReference>
<evidence type="ECO:0000256" key="11">
    <source>
        <dbReference type="ARBA" id="ARBA00023163"/>
    </source>
</evidence>
<dbReference type="PROSITE" id="PS51063">
    <property type="entry name" value="HTH_CRP_2"/>
    <property type="match status" value="1"/>
</dbReference>
<dbReference type="InterPro" id="IPR050397">
    <property type="entry name" value="Env_Response_Regulators"/>
</dbReference>